<feature type="region of interest" description="Disordered" evidence="1">
    <location>
        <begin position="1"/>
        <end position="35"/>
    </location>
</feature>
<evidence type="ECO:0000313" key="2">
    <source>
        <dbReference type="EMBL" id="KAK7345223.1"/>
    </source>
</evidence>
<comment type="caution">
    <text evidence="2">The sequence shown here is derived from an EMBL/GenBank/DDBJ whole genome shotgun (WGS) entry which is preliminary data.</text>
</comment>
<dbReference type="EMBL" id="JAYMYQ010000003">
    <property type="protein sequence ID" value="KAK7345223.1"/>
    <property type="molecule type" value="Genomic_DNA"/>
</dbReference>
<feature type="compositionally biased region" description="Basic and acidic residues" evidence="1">
    <location>
        <begin position="20"/>
        <end position="31"/>
    </location>
</feature>
<sequence>MYTKPTERNFPEPILHIQRQVHESDDNKEGGLKAAPSPALPLKVSLSLLLHHQRSPRALPREVHARPQRPLNHKNPIVNPHIVAICIRSPFSQAAAAIVIMSLIPLFISSSSLA</sequence>
<evidence type="ECO:0000313" key="3">
    <source>
        <dbReference type="Proteomes" id="UP001367508"/>
    </source>
</evidence>
<proteinExistence type="predicted"/>
<feature type="compositionally biased region" description="Basic and acidic residues" evidence="1">
    <location>
        <begin position="1"/>
        <end position="10"/>
    </location>
</feature>
<keyword evidence="3" id="KW-1185">Reference proteome</keyword>
<dbReference type="AlphaFoldDB" id="A0AAN9M4C9"/>
<gene>
    <name evidence="2" type="ORF">VNO77_15808</name>
</gene>
<protein>
    <submittedName>
        <fullName evidence="2">Uncharacterized protein</fullName>
    </submittedName>
</protein>
<organism evidence="2 3">
    <name type="scientific">Canavalia gladiata</name>
    <name type="common">Sword bean</name>
    <name type="synonym">Dolichos gladiatus</name>
    <dbReference type="NCBI Taxonomy" id="3824"/>
    <lineage>
        <taxon>Eukaryota</taxon>
        <taxon>Viridiplantae</taxon>
        <taxon>Streptophyta</taxon>
        <taxon>Embryophyta</taxon>
        <taxon>Tracheophyta</taxon>
        <taxon>Spermatophyta</taxon>
        <taxon>Magnoliopsida</taxon>
        <taxon>eudicotyledons</taxon>
        <taxon>Gunneridae</taxon>
        <taxon>Pentapetalae</taxon>
        <taxon>rosids</taxon>
        <taxon>fabids</taxon>
        <taxon>Fabales</taxon>
        <taxon>Fabaceae</taxon>
        <taxon>Papilionoideae</taxon>
        <taxon>50 kb inversion clade</taxon>
        <taxon>NPAAA clade</taxon>
        <taxon>indigoferoid/millettioid clade</taxon>
        <taxon>Phaseoleae</taxon>
        <taxon>Canavalia</taxon>
    </lineage>
</organism>
<evidence type="ECO:0000256" key="1">
    <source>
        <dbReference type="SAM" id="MobiDB-lite"/>
    </source>
</evidence>
<name>A0AAN9M4C9_CANGL</name>
<dbReference type="Proteomes" id="UP001367508">
    <property type="component" value="Unassembled WGS sequence"/>
</dbReference>
<accession>A0AAN9M4C9</accession>
<reference evidence="2 3" key="1">
    <citation type="submission" date="2024-01" db="EMBL/GenBank/DDBJ databases">
        <title>The genomes of 5 underutilized Papilionoideae crops provide insights into root nodulation and disease resistanc.</title>
        <authorList>
            <person name="Jiang F."/>
        </authorList>
    </citation>
    <scope>NUCLEOTIDE SEQUENCE [LARGE SCALE GENOMIC DNA]</scope>
    <source>
        <strain evidence="2">LVBAO_FW01</strain>
        <tissue evidence="2">Leaves</tissue>
    </source>
</reference>